<dbReference type="InterPro" id="IPR023214">
    <property type="entry name" value="HAD_sf"/>
</dbReference>
<feature type="compositionally biased region" description="Polar residues" evidence="1">
    <location>
        <begin position="1"/>
        <end position="14"/>
    </location>
</feature>
<dbReference type="PANTHER" id="PTHR18901">
    <property type="entry name" value="2-DEOXYGLUCOSE-6-PHOSPHATE PHOSPHATASE 2"/>
    <property type="match status" value="1"/>
</dbReference>
<dbReference type="PRINTS" id="PR00413">
    <property type="entry name" value="HADHALOGNASE"/>
</dbReference>
<dbReference type="InterPro" id="IPR006439">
    <property type="entry name" value="HAD-SF_hydro_IA"/>
</dbReference>
<dbReference type="NCBIfam" id="TIGR01509">
    <property type="entry name" value="HAD-SF-IA-v3"/>
    <property type="match status" value="1"/>
</dbReference>
<organism evidence="2 3">
    <name type="scientific">Arthrobacter crusticola</name>
    <dbReference type="NCBI Taxonomy" id="2547960"/>
    <lineage>
        <taxon>Bacteria</taxon>
        <taxon>Bacillati</taxon>
        <taxon>Actinomycetota</taxon>
        <taxon>Actinomycetes</taxon>
        <taxon>Micrococcales</taxon>
        <taxon>Micrococcaceae</taxon>
        <taxon>Arthrobacter</taxon>
    </lineage>
</organism>
<evidence type="ECO:0000256" key="1">
    <source>
        <dbReference type="SAM" id="MobiDB-lite"/>
    </source>
</evidence>
<proteinExistence type="predicted"/>
<dbReference type="InterPro" id="IPR023198">
    <property type="entry name" value="PGP-like_dom2"/>
</dbReference>
<sequence>MATRALQTPSTSNPAGDVSPGDGVQAVLWDMDGTIVDTEPYWIEAETQLVKDHGGTWSEGQASALVGQALSFSARLLQEAGVGLTEREIIDHLISRVVEKVRVDVPWRPGARELLEELRSNGIPCAMVTMSERLLATEIAAQLPEGTFEFLVTGDMVEHGKPDPEAYRTAFDRLAEDRPGLSPARVVAVEDSLPGVTSALAAGVVTLAVPHFVPLPKDPARTDWTTLEGRTLEDLNAVVRDTAVRGR</sequence>
<dbReference type="Gene3D" id="1.10.150.240">
    <property type="entry name" value="Putative phosphatase, domain 2"/>
    <property type="match status" value="1"/>
</dbReference>
<accession>A0A4R5U300</accession>
<dbReference type="SFLD" id="SFLDG01129">
    <property type="entry name" value="C1.5:_HAD__Beta-PGM__Phosphata"/>
    <property type="match status" value="1"/>
</dbReference>
<name>A0A4R5U300_9MICC</name>
<dbReference type="RefSeq" id="WP_133402447.1">
    <property type="nucleotide sequence ID" value="NZ_SMTK01000001.1"/>
</dbReference>
<evidence type="ECO:0000313" key="3">
    <source>
        <dbReference type="Proteomes" id="UP000295411"/>
    </source>
</evidence>
<reference evidence="2 3" key="1">
    <citation type="submission" date="2019-03" db="EMBL/GenBank/DDBJ databases">
        <title>Arthrobacter sp. nov., an bacterium isolated from biocrust in Mu Us Desert.</title>
        <authorList>
            <person name="Lixiong L."/>
        </authorList>
    </citation>
    <scope>NUCLEOTIDE SEQUENCE [LARGE SCALE GENOMIC DNA]</scope>
    <source>
        <strain evidence="2 3">SLN-3</strain>
    </source>
</reference>
<protein>
    <submittedName>
        <fullName evidence="2">HAD family phosphatase</fullName>
    </submittedName>
</protein>
<dbReference type="AlphaFoldDB" id="A0A4R5U300"/>
<dbReference type="SUPFAM" id="SSF56784">
    <property type="entry name" value="HAD-like"/>
    <property type="match status" value="1"/>
</dbReference>
<evidence type="ECO:0000313" key="2">
    <source>
        <dbReference type="EMBL" id="TDK28035.1"/>
    </source>
</evidence>
<dbReference type="PANTHER" id="PTHR18901:SF38">
    <property type="entry name" value="PSEUDOURIDINE-5'-PHOSPHATASE"/>
    <property type="match status" value="1"/>
</dbReference>
<dbReference type="EMBL" id="SMTK01000001">
    <property type="protein sequence ID" value="TDK28035.1"/>
    <property type="molecule type" value="Genomic_DNA"/>
</dbReference>
<dbReference type="OrthoDB" id="9797743at2"/>
<dbReference type="SFLD" id="SFLDS00003">
    <property type="entry name" value="Haloacid_Dehalogenase"/>
    <property type="match status" value="1"/>
</dbReference>
<dbReference type="Pfam" id="PF00702">
    <property type="entry name" value="Hydrolase"/>
    <property type="match status" value="1"/>
</dbReference>
<keyword evidence="3" id="KW-1185">Reference proteome</keyword>
<dbReference type="CDD" id="cd07505">
    <property type="entry name" value="HAD_BPGM-like"/>
    <property type="match status" value="1"/>
</dbReference>
<gene>
    <name evidence="2" type="ORF">E2F48_02740</name>
</gene>
<dbReference type="Proteomes" id="UP000295411">
    <property type="component" value="Unassembled WGS sequence"/>
</dbReference>
<dbReference type="Gene3D" id="3.40.50.1000">
    <property type="entry name" value="HAD superfamily/HAD-like"/>
    <property type="match status" value="1"/>
</dbReference>
<comment type="caution">
    <text evidence="2">The sequence shown here is derived from an EMBL/GenBank/DDBJ whole genome shotgun (WGS) entry which is preliminary data.</text>
</comment>
<feature type="region of interest" description="Disordered" evidence="1">
    <location>
        <begin position="1"/>
        <end position="22"/>
    </location>
</feature>
<dbReference type="InterPro" id="IPR036412">
    <property type="entry name" value="HAD-like_sf"/>
</dbReference>